<evidence type="ECO:0000313" key="13">
    <source>
        <dbReference type="EMBL" id="QDO90273.1"/>
    </source>
</evidence>
<feature type="binding site" evidence="11">
    <location>
        <position position="15"/>
    </location>
    <ligand>
        <name>[4Fe-4S] cluster</name>
        <dbReference type="ChEBI" id="CHEBI:49883"/>
    </ligand>
</feature>
<evidence type="ECO:0000256" key="3">
    <source>
        <dbReference type="ARBA" id="ARBA00022485"/>
    </source>
</evidence>
<keyword evidence="6 11" id="KW-0411">Iron-sulfur</keyword>
<name>A0A516GFG5_9MICO</name>
<dbReference type="AlphaFoldDB" id="A0A516GFG5"/>
<dbReference type="PANTHER" id="PTHR38839:SF2">
    <property type="entry name" value="TRANSCRIPTIONAL REGULATOR WHIB7-RELATED"/>
    <property type="match status" value="1"/>
</dbReference>
<accession>A0A516GFG5</accession>
<comment type="function">
    <text evidence="11">Acts as a transcriptional regulator. Probably redox-responsive. The apo- but not holo-form probably binds DNA.</text>
</comment>
<comment type="subcellular location">
    <subcellularLocation>
        <location evidence="1 11">Cytoplasm</location>
    </subcellularLocation>
</comment>
<dbReference type="InterPro" id="IPR034768">
    <property type="entry name" value="4FE4S_WBL"/>
</dbReference>
<dbReference type="GO" id="GO:0047134">
    <property type="term" value="F:protein-disulfide reductase [NAD(P)H] activity"/>
    <property type="evidence" value="ECO:0007669"/>
    <property type="project" value="TreeGrafter"/>
</dbReference>
<dbReference type="GO" id="GO:0003677">
    <property type="term" value="F:DNA binding"/>
    <property type="evidence" value="ECO:0007669"/>
    <property type="project" value="UniProtKB-UniRule"/>
</dbReference>
<dbReference type="Proteomes" id="UP000315395">
    <property type="component" value="Chromosome"/>
</dbReference>
<keyword evidence="7 11" id="KW-0805">Transcription regulation</keyword>
<dbReference type="GO" id="GO:0005737">
    <property type="term" value="C:cytoplasm"/>
    <property type="evidence" value="ECO:0007669"/>
    <property type="project" value="UniProtKB-SubCell"/>
</dbReference>
<keyword evidence="3 11" id="KW-0004">4Fe-4S</keyword>
<dbReference type="KEGG" id="orz:FNH13_07285"/>
<dbReference type="InterPro" id="IPR003482">
    <property type="entry name" value="Whib"/>
</dbReference>
<proteinExistence type="inferred from homology"/>
<keyword evidence="9 11" id="KW-1015">Disulfide bond</keyword>
<evidence type="ECO:0000259" key="12">
    <source>
        <dbReference type="PROSITE" id="PS51674"/>
    </source>
</evidence>
<evidence type="ECO:0000256" key="7">
    <source>
        <dbReference type="ARBA" id="ARBA00023015"/>
    </source>
</evidence>
<evidence type="ECO:0000256" key="1">
    <source>
        <dbReference type="ARBA" id="ARBA00004496"/>
    </source>
</evidence>
<keyword evidence="14" id="KW-1185">Reference proteome</keyword>
<evidence type="ECO:0000256" key="9">
    <source>
        <dbReference type="ARBA" id="ARBA00023157"/>
    </source>
</evidence>
<keyword evidence="8 11" id="KW-0238">DNA-binding</keyword>
<protein>
    <recommendedName>
        <fullName evidence="11">Transcriptional regulator WhiB</fullName>
    </recommendedName>
</protein>
<dbReference type="EMBL" id="CP041616">
    <property type="protein sequence ID" value="QDO90273.1"/>
    <property type="molecule type" value="Genomic_DNA"/>
</dbReference>
<keyword evidence="4 11" id="KW-0479">Metal-binding</keyword>
<dbReference type="PANTHER" id="PTHR38839">
    <property type="entry name" value="TRANSCRIPTIONAL REGULATOR WHID-RELATED"/>
    <property type="match status" value="1"/>
</dbReference>
<evidence type="ECO:0000313" key="14">
    <source>
        <dbReference type="Proteomes" id="UP000315395"/>
    </source>
</evidence>
<evidence type="ECO:0000256" key="2">
    <source>
        <dbReference type="ARBA" id="ARBA00006597"/>
    </source>
</evidence>
<dbReference type="PROSITE" id="PS51674">
    <property type="entry name" value="4FE4S_WBL"/>
    <property type="match status" value="1"/>
</dbReference>
<organism evidence="13 14">
    <name type="scientific">Ornithinimicrobium ciconiae</name>
    <dbReference type="NCBI Taxonomy" id="2594265"/>
    <lineage>
        <taxon>Bacteria</taxon>
        <taxon>Bacillati</taxon>
        <taxon>Actinomycetota</taxon>
        <taxon>Actinomycetes</taxon>
        <taxon>Micrococcales</taxon>
        <taxon>Ornithinimicrobiaceae</taxon>
        <taxon>Ornithinimicrobium</taxon>
    </lineage>
</organism>
<dbReference type="GO" id="GO:0045454">
    <property type="term" value="P:cell redox homeostasis"/>
    <property type="evidence" value="ECO:0007669"/>
    <property type="project" value="TreeGrafter"/>
</dbReference>
<evidence type="ECO:0000256" key="11">
    <source>
        <dbReference type="HAMAP-Rule" id="MF_01479"/>
    </source>
</evidence>
<sequence length="87" mass="9756">MGLLQAAREVTDLACRREPELYFADRPEPIERAKALCAECPIRELCLQAALEAAEPWGVWGGELIERGRILPHKRPRGRPRKNPAAA</sequence>
<dbReference type="OrthoDB" id="5244115at2"/>
<dbReference type="GO" id="GO:0051539">
    <property type="term" value="F:4 iron, 4 sulfur cluster binding"/>
    <property type="evidence" value="ECO:0007669"/>
    <property type="project" value="UniProtKB-UniRule"/>
</dbReference>
<evidence type="ECO:0000256" key="10">
    <source>
        <dbReference type="ARBA" id="ARBA00023163"/>
    </source>
</evidence>
<feature type="domain" description="4Fe-4S Wbl-type" evidence="12">
    <location>
        <begin position="14"/>
        <end position="70"/>
    </location>
</feature>
<comment type="cofactor">
    <cofactor evidence="11">
        <name>[4Fe-4S] cluster</name>
        <dbReference type="ChEBI" id="CHEBI:49883"/>
    </cofactor>
    <text evidence="11">Binds 1 [4Fe-4S] cluster per subunit. Following nitrosylation of the [4Fe-4S] cluster binds 1 [4Fe-8(NO)] cluster per subunit.</text>
</comment>
<keyword evidence="10 11" id="KW-0804">Transcription</keyword>
<evidence type="ECO:0000256" key="8">
    <source>
        <dbReference type="ARBA" id="ARBA00023125"/>
    </source>
</evidence>
<keyword evidence="5 11" id="KW-0408">Iron</keyword>
<dbReference type="GO" id="GO:0045892">
    <property type="term" value="P:negative regulation of DNA-templated transcription"/>
    <property type="evidence" value="ECO:0007669"/>
    <property type="project" value="TreeGrafter"/>
</dbReference>
<comment type="PTM">
    <text evidence="11">The Fe-S cluster can be nitrosylated by nitric oxide (NO).</text>
</comment>
<evidence type="ECO:0000256" key="6">
    <source>
        <dbReference type="ARBA" id="ARBA00023014"/>
    </source>
</evidence>
<gene>
    <name evidence="11" type="primary">whiB</name>
    <name evidence="13" type="ORF">FNH13_07285</name>
</gene>
<comment type="similarity">
    <text evidence="2 11">Belongs to the WhiB family.</text>
</comment>
<dbReference type="GO" id="GO:0046872">
    <property type="term" value="F:metal ion binding"/>
    <property type="evidence" value="ECO:0007669"/>
    <property type="project" value="UniProtKB-KW"/>
</dbReference>
<reference evidence="13 14" key="1">
    <citation type="submission" date="2019-07" db="EMBL/GenBank/DDBJ databases">
        <title>complete genome sequencing of Ornithinimicrobium sp. H23M54.</title>
        <authorList>
            <person name="Bae J.-W."/>
            <person name="Lee S.-Y."/>
        </authorList>
    </citation>
    <scope>NUCLEOTIDE SEQUENCE [LARGE SCALE GENOMIC DNA]</scope>
    <source>
        <strain evidence="13 14">H23M54</strain>
    </source>
</reference>
<evidence type="ECO:0000256" key="5">
    <source>
        <dbReference type="ARBA" id="ARBA00023004"/>
    </source>
</evidence>
<feature type="binding site" evidence="11">
    <location>
        <position position="46"/>
    </location>
    <ligand>
        <name>[4Fe-4S] cluster</name>
        <dbReference type="ChEBI" id="CHEBI:49883"/>
    </ligand>
</feature>
<dbReference type="HAMAP" id="MF_01479">
    <property type="entry name" value="WhiB"/>
    <property type="match status" value="1"/>
</dbReference>
<evidence type="ECO:0000256" key="4">
    <source>
        <dbReference type="ARBA" id="ARBA00022723"/>
    </source>
</evidence>
<comment type="PTM">
    <text evidence="11">Upon Fe-S cluster removal intramolecular disulfide bonds are formed.</text>
</comment>
<feature type="binding site" evidence="11">
    <location>
        <position position="37"/>
    </location>
    <ligand>
        <name>[4Fe-4S] cluster</name>
        <dbReference type="ChEBI" id="CHEBI:49883"/>
    </ligand>
</feature>
<feature type="binding site" evidence="11">
    <location>
        <position position="40"/>
    </location>
    <ligand>
        <name>[4Fe-4S] cluster</name>
        <dbReference type="ChEBI" id="CHEBI:49883"/>
    </ligand>
</feature>
<keyword evidence="11" id="KW-0963">Cytoplasm</keyword>
<dbReference type="Pfam" id="PF02467">
    <property type="entry name" value="Whib"/>
    <property type="match status" value="1"/>
</dbReference>
<dbReference type="GO" id="GO:0035731">
    <property type="term" value="F:dinitrosyl-iron complex binding"/>
    <property type="evidence" value="ECO:0007669"/>
    <property type="project" value="UniProtKB-UniRule"/>
</dbReference>